<dbReference type="Proteomes" id="UP000824176">
    <property type="component" value="Unassembled WGS sequence"/>
</dbReference>
<dbReference type="AlphaFoldDB" id="A0A9D2KCS5"/>
<keyword evidence="1" id="KW-1133">Transmembrane helix</keyword>
<evidence type="ECO:0000256" key="1">
    <source>
        <dbReference type="SAM" id="Phobius"/>
    </source>
</evidence>
<dbReference type="SUPFAM" id="SSF82004">
    <property type="entry name" value="N-utilization substance G protein NusG, insert domain"/>
    <property type="match status" value="1"/>
</dbReference>
<dbReference type="Pfam" id="PF07009">
    <property type="entry name" value="NusG_II"/>
    <property type="match status" value="1"/>
</dbReference>
<comment type="caution">
    <text evidence="2">The sequence shown here is derived from an EMBL/GenBank/DDBJ whole genome shotgun (WGS) entry which is preliminary data.</text>
</comment>
<evidence type="ECO:0000313" key="3">
    <source>
        <dbReference type="Proteomes" id="UP000824176"/>
    </source>
</evidence>
<feature type="transmembrane region" description="Helical" evidence="1">
    <location>
        <begin position="7"/>
        <end position="27"/>
    </location>
</feature>
<proteinExistence type="predicted"/>
<accession>A0A9D2KCS5</accession>
<sequence length="125" mass="14091">MFHKIDVLIIAVFLALSIFLIFKPYGYSSKKLLLVSDSDSLYIPYKDGSFNLFSKMKDVFGNEHSIYKSIEYEIKDGKVKVIHSDCANQICVNTPAISNCGESIICAPNRVAFIIDCSDRDILKQ</sequence>
<dbReference type="InterPro" id="IPR038690">
    <property type="entry name" value="NusG_2_sf"/>
</dbReference>
<keyword evidence="1" id="KW-0472">Membrane</keyword>
<name>A0A9D2KCS5_9BACT</name>
<keyword evidence="1" id="KW-0812">Transmembrane</keyword>
<dbReference type="Gene3D" id="2.60.320.10">
    <property type="entry name" value="N-utilization substance G protein NusG, insert domain"/>
    <property type="match status" value="1"/>
</dbReference>
<dbReference type="EMBL" id="DXAQ01000134">
    <property type="protein sequence ID" value="HIZ90082.1"/>
    <property type="molecule type" value="Genomic_DNA"/>
</dbReference>
<gene>
    <name evidence="2" type="ORF">H9804_09045</name>
</gene>
<evidence type="ECO:0000313" key="2">
    <source>
        <dbReference type="EMBL" id="HIZ90082.1"/>
    </source>
</evidence>
<organism evidence="2 3">
    <name type="scientific">Candidatus Mucispirillum faecigallinarum</name>
    <dbReference type="NCBI Taxonomy" id="2838699"/>
    <lineage>
        <taxon>Bacteria</taxon>
        <taxon>Pseudomonadati</taxon>
        <taxon>Deferribacterota</taxon>
        <taxon>Deferribacteres</taxon>
        <taxon>Deferribacterales</taxon>
        <taxon>Mucispirillaceae</taxon>
        <taxon>Mucispirillum</taxon>
    </lineage>
</organism>
<reference evidence="2" key="1">
    <citation type="journal article" date="2021" name="PeerJ">
        <title>Extensive microbial diversity within the chicken gut microbiome revealed by metagenomics and culture.</title>
        <authorList>
            <person name="Gilroy R."/>
            <person name="Ravi A."/>
            <person name="Getino M."/>
            <person name="Pursley I."/>
            <person name="Horton D.L."/>
            <person name="Alikhan N.F."/>
            <person name="Baker D."/>
            <person name="Gharbi K."/>
            <person name="Hall N."/>
            <person name="Watson M."/>
            <person name="Adriaenssens E.M."/>
            <person name="Foster-Nyarko E."/>
            <person name="Jarju S."/>
            <person name="Secka A."/>
            <person name="Antonio M."/>
            <person name="Oren A."/>
            <person name="Chaudhuri R.R."/>
            <person name="La Ragione R."/>
            <person name="Hildebrand F."/>
            <person name="Pallen M.J."/>
        </authorList>
    </citation>
    <scope>NUCLEOTIDE SEQUENCE</scope>
    <source>
        <strain evidence="2">ChiW4-1371</strain>
    </source>
</reference>
<protein>
    <submittedName>
        <fullName evidence="2">NusG domain II-containing protein</fullName>
    </submittedName>
</protein>
<reference evidence="2" key="2">
    <citation type="submission" date="2021-04" db="EMBL/GenBank/DDBJ databases">
        <authorList>
            <person name="Gilroy R."/>
        </authorList>
    </citation>
    <scope>NUCLEOTIDE SEQUENCE</scope>
    <source>
        <strain evidence="2">ChiW4-1371</strain>
    </source>
</reference>